<dbReference type="Proteomes" id="UP000027037">
    <property type="component" value="Unassembled WGS sequence"/>
</dbReference>
<dbReference type="InterPro" id="IPR006680">
    <property type="entry name" value="Amidohydro-rel"/>
</dbReference>
<evidence type="ECO:0000259" key="2">
    <source>
        <dbReference type="Pfam" id="PF04909"/>
    </source>
</evidence>
<dbReference type="PANTHER" id="PTHR21240">
    <property type="entry name" value="2-AMINO-3-CARBOXYLMUCONATE-6-SEMIALDEHYDE DECARBOXYLASE"/>
    <property type="match status" value="1"/>
</dbReference>
<feature type="domain" description="Amidohydrolase-related" evidence="2">
    <location>
        <begin position="11"/>
        <end position="288"/>
    </location>
</feature>
<dbReference type="GO" id="GO:0016831">
    <property type="term" value="F:carboxy-lyase activity"/>
    <property type="evidence" value="ECO:0007669"/>
    <property type="project" value="InterPro"/>
</dbReference>
<organism evidence="3 4">
    <name type="scientific">Hyphomonas beringensis</name>
    <dbReference type="NCBI Taxonomy" id="1280946"/>
    <lineage>
        <taxon>Bacteria</taxon>
        <taxon>Pseudomonadati</taxon>
        <taxon>Pseudomonadota</taxon>
        <taxon>Alphaproteobacteria</taxon>
        <taxon>Hyphomonadales</taxon>
        <taxon>Hyphomonadaceae</taxon>
        <taxon>Hyphomonas</taxon>
    </lineage>
</organism>
<dbReference type="EMBL" id="AWFF01000054">
    <property type="protein sequence ID" value="KCZ53302.1"/>
    <property type="molecule type" value="Genomic_DNA"/>
</dbReference>
<dbReference type="AlphaFoldDB" id="A0A062U4T6"/>
<dbReference type="Pfam" id="PF04909">
    <property type="entry name" value="Amidohydro_2"/>
    <property type="match status" value="1"/>
</dbReference>
<evidence type="ECO:0000313" key="4">
    <source>
        <dbReference type="Proteomes" id="UP000027037"/>
    </source>
</evidence>
<dbReference type="PANTHER" id="PTHR21240:SF28">
    <property type="entry name" value="ISO-OROTATE DECARBOXYLASE (EUROFUNG)"/>
    <property type="match status" value="1"/>
</dbReference>
<name>A0A062U4T6_9PROT</name>
<protein>
    <recommendedName>
        <fullName evidence="2">Amidohydrolase-related domain-containing protein</fullName>
    </recommendedName>
</protein>
<gene>
    <name evidence="3" type="ORF">HY29_03535</name>
</gene>
<sequence>MIGDKPFRELDNRSWDASRRLEDMDRDDVAVQVLSPMPELLSYWHHVDDAILICDAANAQIAEMIAQHPARFRGLGVAPLQDPEAATNYLKRIKGEFGLSGVEIGSNINGKMLGDSSFESFFAEGESLGLCIFVHALHPVAAKAAGVTPVETAFVYFPIDVAMAAASVAMAGLLDKFPRLRIAFSHGGGALGAVVGRMDTGWKATKGYGGRMSEAPSAAIRKMFFDSNVLDPDYLCYLVQNVAPGQVFAGTDYPYLIRQQDPSGFISKLPLSADEIQSLNWHAAEKFLDERIRA</sequence>
<dbReference type="eggNOG" id="COG2159">
    <property type="taxonomic scope" value="Bacteria"/>
</dbReference>
<dbReference type="STRING" id="1280946.HY29_03535"/>
<dbReference type="GO" id="GO:0005737">
    <property type="term" value="C:cytoplasm"/>
    <property type="evidence" value="ECO:0007669"/>
    <property type="project" value="TreeGrafter"/>
</dbReference>
<dbReference type="GO" id="GO:0016787">
    <property type="term" value="F:hydrolase activity"/>
    <property type="evidence" value="ECO:0007669"/>
    <property type="project" value="InterPro"/>
</dbReference>
<proteinExistence type="predicted"/>
<reference evidence="3 4" key="1">
    <citation type="journal article" date="2014" name="Antonie Van Leeuwenhoek">
        <title>Hyphomonas beringensis sp. nov. and Hyphomonas chukchiensis sp. nov., isolated from surface seawater of the Bering Sea and Chukchi Sea.</title>
        <authorList>
            <person name="Li C."/>
            <person name="Lai Q."/>
            <person name="Li G."/>
            <person name="Dong C."/>
            <person name="Wang J."/>
            <person name="Liao Y."/>
            <person name="Shao Z."/>
        </authorList>
    </citation>
    <scope>NUCLEOTIDE SEQUENCE [LARGE SCALE GENOMIC DNA]</scope>
    <source>
        <strain evidence="3 4">25B14_1</strain>
    </source>
</reference>
<dbReference type="PATRIC" id="fig|1280946.3.peg.2620"/>
<dbReference type="InterPro" id="IPR032465">
    <property type="entry name" value="ACMSD"/>
</dbReference>
<dbReference type="SUPFAM" id="SSF51556">
    <property type="entry name" value="Metallo-dependent hydrolases"/>
    <property type="match status" value="1"/>
</dbReference>
<dbReference type="GO" id="GO:0019748">
    <property type="term" value="P:secondary metabolic process"/>
    <property type="evidence" value="ECO:0007669"/>
    <property type="project" value="TreeGrafter"/>
</dbReference>
<dbReference type="InterPro" id="IPR032466">
    <property type="entry name" value="Metal_Hydrolase"/>
</dbReference>
<comment type="caution">
    <text evidence="3">The sequence shown here is derived from an EMBL/GenBank/DDBJ whole genome shotgun (WGS) entry which is preliminary data.</text>
</comment>
<accession>A0A062U4T6</accession>
<keyword evidence="4" id="KW-1185">Reference proteome</keyword>
<keyword evidence="1" id="KW-0456">Lyase</keyword>
<dbReference type="Gene3D" id="3.20.20.140">
    <property type="entry name" value="Metal-dependent hydrolases"/>
    <property type="match status" value="1"/>
</dbReference>
<evidence type="ECO:0000256" key="1">
    <source>
        <dbReference type="ARBA" id="ARBA00023239"/>
    </source>
</evidence>
<evidence type="ECO:0000313" key="3">
    <source>
        <dbReference type="EMBL" id="KCZ53302.1"/>
    </source>
</evidence>